<dbReference type="Gene3D" id="2.40.30.160">
    <property type="match status" value="1"/>
</dbReference>
<evidence type="ECO:0000313" key="2">
    <source>
        <dbReference type="EMBL" id="SDT93392.1"/>
    </source>
</evidence>
<dbReference type="Gene3D" id="3.30.70.1630">
    <property type="match status" value="1"/>
</dbReference>
<dbReference type="GO" id="GO:0016226">
    <property type="term" value="P:iron-sulfur cluster assembly"/>
    <property type="evidence" value="ECO:0007669"/>
    <property type="project" value="TreeGrafter"/>
</dbReference>
<dbReference type="Gene3D" id="3.30.70.1400">
    <property type="entry name" value="Aminomethyltransferase beta-barrel domains"/>
    <property type="match status" value="1"/>
</dbReference>
<dbReference type="NCBIfam" id="TIGR03317">
    <property type="entry name" value="ygfZ_signature"/>
    <property type="match status" value="1"/>
</dbReference>
<dbReference type="InterPro" id="IPR029043">
    <property type="entry name" value="GcvT/YgfZ_C"/>
</dbReference>
<dbReference type="OrthoDB" id="9796287at2"/>
<evidence type="ECO:0000256" key="1">
    <source>
        <dbReference type="PIRSR" id="PIRSR006487-1"/>
    </source>
</evidence>
<dbReference type="InterPro" id="IPR017703">
    <property type="entry name" value="YgfZ/GCV_T_CS"/>
</dbReference>
<dbReference type="RefSeq" id="WP_092384059.1">
    <property type="nucleotide sequence ID" value="NZ_LT629787.1"/>
</dbReference>
<reference evidence="3" key="1">
    <citation type="submission" date="2016-10" db="EMBL/GenBank/DDBJ databases">
        <authorList>
            <person name="Varghese N."/>
            <person name="Submissions S."/>
        </authorList>
    </citation>
    <scope>NUCLEOTIDE SEQUENCE [LARGE SCALE GENOMIC DNA]</scope>
    <source>
        <strain evidence="3">CECT 8338</strain>
    </source>
</reference>
<name>A0A1H2EE27_9GAMM</name>
<sequence length="336" mass="36606">MSDEIENSPALHSRLTCTDELALPATAVSLLAREAVLQVKGPDSERFMQGQLTCDVKQLPARLSTLGARCNPKGRMQSSFRLLHDSADGYLLSLDKALVPAQLADLNKYAAFFKAEINDVSADWLRLALWGDQITPALAALNLAWPEADNEISRQSGGLVIRLAAAAAELWLPRDHAADQINCLLEHAEPAHLNQWLLYQVRAGVGWVSGPTFEHFIPQMLNLQALGGVSFKKGCYTGQEIVARMQYLGKLKRRMFRLLLTGTHCPPPAAEIVDRSSGRSVGEVVMAARSEKMVEILAVVQTDAAQSGELSLADCDGPLLTLADLPYKLESEARPA</sequence>
<dbReference type="STRING" id="1434072.SAMN05216210_0631"/>
<dbReference type="AlphaFoldDB" id="A0A1H2EE27"/>
<dbReference type="PIRSF" id="PIRSF006487">
    <property type="entry name" value="GcvT"/>
    <property type="match status" value="1"/>
</dbReference>
<dbReference type="PANTHER" id="PTHR22602:SF0">
    <property type="entry name" value="TRANSFERASE CAF17, MITOCHONDRIAL-RELATED"/>
    <property type="match status" value="1"/>
</dbReference>
<keyword evidence="3" id="KW-1185">Reference proteome</keyword>
<feature type="binding site" evidence="1">
    <location>
        <position position="169"/>
    </location>
    <ligand>
        <name>substrate</name>
    </ligand>
</feature>
<gene>
    <name evidence="2" type="ORF">SAMN05216210_0631</name>
</gene>
<evidence type="ECO:0000313" key="3">
    <source>
        <dbReference type="Proteomes" id="UP000243924"/>
    </source>
</evidence>
<dbReference type="SUPFAM" id="SSF101790">
    <property type="entry name" value="Aminomethyltransferase beta-barrel domain"/>
    <property type="match status" value="1"/>
</dbReference>
<protein>
    <submittedName>
        <fullName evidence="2">Uncharacterized protein</fullName>
    </submittedName>
</protein>
<dbReference type="PANTHER" id="PTHR22602">
    <property type="entry name" value="TRANSFERASE CAF17, MITOCHONDRIAL-RELATED"/>
    <property type="match status" value="1"/>
</dbReference>
<dbReference type="SUPFAM" id="SSF103025">
    <property type="entry name" value="Folate-binding domain"/>
    <property type="match status" value="1"/>
</dbReference>
<accession>A0A1H2EE27</accession>
<dbReference type="InterPro" id="IPR045179">
    <property type="entry name" value="YgfZ/GcvT"/>
</dbReference>
<dbReference type="EMBL" id="LT629787">
    <property type="protein sequence ID" value="SDT93392.1"/>
    <property type="molecule type" value="Genomic_DNA"/>
</dbReference>
<proteinExistence type="predicted"/>
<organism evidence="2 3">
    <name type="scientific">Halopseudomonas salegens</name>
    <dbReference type="NCBI Taxonomy" id="1434072"/>
    <lineage>
        <taxon>Bacteria</taxon>
        <taxon>Pseudomonadati</taxon>
        <taxon>Pseudomonadota</taxon>
        <taxon>Gammaproteobacteria</taxon>
        <taxon>Pseudomonadales</taxon>
        <taxon>Pseudomonadaceae</taxon>
        <taxon>Halopseudomonas</taxon>
    </lineage>
</organism>
<dbReference type="Proteomes" id="UP000243924">
    <property type="component" value="Chromosome I"/>
</dbReference>